<evidence type="ECO:0000256" key="3">
    <source>
        <dbReference type="SAM" id="MobiDB-lite"/>
    </source>
</evidence>
<organism evidence="5 6">
    <name type="scientific">Panagrellus redivivus</name>
    <name type="common">Microworm</name>
    <dbReference type="NCBI Taxonomy" id="6233"/>
    <lineage>
        <taxon>Eukaryota</taxon>
        <taxon>Metazoa</taxon>
        <taxon>Ecdysozoa</taxon>
        <taxon>Nematoda</taxon>
        <taxon>Chromadorea</taxon>
        <taxon>Rhabditida</taxon>
        <taxon>Tylenchina</taxon>
        <taxon>Panagrolaimomorpha</taxon>
        <taxon>Panagrolaimoidea</taxon>
        <taxon>Panagrolaimidae</taxon>
        <taxon>Panagrellus</taxon>
    </lineage>
</organism>
<feature type="compositionally biased region" description="Acidic residues" evidence="3">
    <location>
        <begin position="54"/>
        <end position="70"/>
    </location>
</feature>
<comment type="subcellular location">
    <subcellularLocation>
        <location evidence="1">Nucleus</location>
        <location evidence="1">Nucleolus</location>
    </subcellularLocation>
</comment>
<dbReference type="GO" id="GO:0005730">
    <property type="term" value="C:nucleolus"/>
    <property type="evidence" value="ECO:0007669"/>
    <property type="project" value="UniProtKB-SubCell"/>
</dbReference>
<keyword evidence="5" id="KW-1185">Reference proteome</keyword>
<dbReference type="Pfam" id="PF08698">
    <property type="entry name" value="Fcf2"/>
    <property type="match status" value="1"/>
</dbReference>
<dbReference type="WBParaSite" id="Pan_g8232.t1">
    <property type="protein sequence ID" value="Pan_g8232.t1"/>
    <property type="gene ID" value="Pan_g8232"/>
</dbReference>
<dbReference type="PANTHER" id="PTHR21686:SF12">
    <property type="entry name" value="DEOXYNUCLEOTIDYLTRANSFERASE TERMINAL-INTERACTING PROTEIN 2"/>
    <property type="match status" value="1"/>
</dbReference>
<dbReference type="GO" id="GO:0003723">
    <property type="term" value="F:RNA binding"/>
    <property type="evidence" value="ECO:0007669"/>
    <property type="project" value="TreeGrafter"/>
</dbReference>
<keyword evidence="2" id="KW-0539">Nucleus</keyword>
<dbReference type="InterPro" id="IPR039883">
    <property type="entry name" value="Fcf2/DNTTIP2"/>
</dbReference>
<protein>
    <submittedName>
        <fullName evidence="6">Fcf2 domain-containing protein</fullName>
    </submittedName>
</protein>
<feature type="region of interest" description="Disordered" evidence="3">
    <location>
        <begin position="1"/>
        <end position="39"/>
    </location>
</feature>
<dbReference type="AlphaFoldDB" id="A0A7E4W897"/>
<sequence>MGRFFESLLRTVPPTTNSDDSDSETGESASPAVSEAAKRFRCSKPVELKSVTDDLFDMDDDGEADEDEQTDERHDVKPVVPDGKKRVHIPADICDDPELKKLMSKSVLQPGFDTKPVESVLLKSKRRTKLDRKKLRAEDKGDAWFNMKAPEMTDEHRMDLELLRMRNSLDVKTPYRKNDLKVLPKFFQVGRIVENKADFYSGRLTKKERKRTMVDEIMQDYEALDKHKRRYDKIRAEKAKIRRGDSAFRPGRISKKAFRAKKRSKN</sequence>
<proteinExistence type="predicted"/>
<feature type="region of interest" description="Disordered" evidence="3">
    <location>
        <begin position="51"/>
        <end position="89"/>
    </location>
</feature>
<reference evidence="5" key="1">
    <citation type="journal article" date="2013" name="Genetics">
        <title>The draft genome and transcriptome of Panagrellus redivivus are shaped by the harsh demands of a free-living lifestyle.</title>
        <authorList>
            <person name="Srinivasan J."/>
            <person name="Dillman A.R."/>
            <person name="Macchietto M.G."/>
            <person name="Heikkinen L."/>
            <person name="Lakso M."/>
            <person name="Fracchia K.M."/>
            <person name="Antoshechkin I."/>
            <person name="Mortazavi A."/>
            <person name="Wong G."/>
            <person name="Sternberg P.W."/>
        </authorList>
    </citation>
    <scope>NUCLEOTIDE SEQUENCE [LARGE SCALE GENOMIC DNA]</scope>
    <source>
        <strain evidence="5">MT8872</strain>
    </source>
</reference>
<reference evidence="6" key="2">
    <citation type="submission" date="2020-10" db="UniProtKB">
        <authorList>
            <consortium name="WormBaseParasite"/>
        </authorList>
    </citation>
    <scope>IDENTIFICATION</scope>
</reference>
<dbReference type="InterPro" id="IPR014810">
    <property type="entry name" value="Fcf2_C"/>
</dbReference>
<evidence type="ECO:0000313" key="6">
    <source>
        <dbReference type="WBParaSite" id="Pan_g8232.t1"/>
    </source>
</evidence>
<feature type="domain" description="Fcf2 pre-rRNA processing C-terminal" evidence="4">
    <location>
        <begin position="138"/>
        <end position="230"/>
    </location>
</feature>
<dbReference type="Proteomes" id="UP000492821">
    <property type="component" value="Unassembled WGS sequence"/>
</dbReference>
<dbReference type="PANTHER" id="PTHR21686">
    <property type="entry name" value="DEOXYNUCLEOTIDYLTRANSFERASE TERMINAL-INTERACTING PROTEIN 2"/>
    <property type="match status" value="1"/>
</dbReference>
<dbReference type="GO" id="GO:0006396">
    <property type="term" value="P:RNA processing"/>
    <property type="evidence" value="ECO:0007669"/>
    <property type="project" value="TreeGrafter"/>
</dbReference>
<evidence type="ECO:0000259" key="4">
    <source>
        <dbReference type="Pfam" id="PF08698"/>
    </source>
</evidence>
<evidence type="ECO:0000256" key="2">
    <source>
        <dbReference type="ARBA" id="ARBA00023242"/>
    </source>
</evidence>
<evidence type="ECO:0000313" key="5">
    <source>
        <dbReference type="Proteomes" id="UP000492821"/>
    </source>
</evidence>
<evidence type="ECO:0000256" key="1">
    <source>
        <dbReference type="ARBA" id="ARBA00004604"/>
    </source>
</evidence>
<accession>A0A7E4W897</accession>
<name>A0A7E4W897_PANRE</name>